<evidence type="ECO:0000313" key="2">
    <source>
        <dbReference type="Proteomes" id="UP001472677"/>
    </source>
</evidence>
<gene>
    <name evidence="1" type="ORF">V6N12_064954</name>
</gene>
<comment type="caution">
    <text evidence="1">The sequence shown here is derived from an EMBL/GenBank/DDBJ whole genome shotgun (WGS) entry which is preliminary data.</text>
</comment>
<organism evidence="1 2">
    <name type="scientific">Hibiscus sabdariffa</name>
    <name type="common">roselle</name>
    <dbReference type="NCBI Taxonomy" id="183260"/>
    <lineage>
        <taxon>Eukaryota</taxon>
        <taxon>Viridiplantae</taxon>
        <taxon>Streptophyta</taxon>
        <taxon>Embryophyta</taxon>
        <taxon>Tracheophyta</taxon>
        <taxon>Spermatophyta</taxon>
        <taxon>Magnoliopsida</taxon>
        <taxon>eudicotyledons</taxon>
        <taxon>Gunneridae</taxon>
        <taxon>Pentapetalae</taxon>
        <taxon>rosids</taxon>
        <taxon>malvids</taxon>
        <taxon>Malvales</taxon>
        <taxon>Malvaceae</taxon>
        <taxon>Malvoideae</taxon>
        <taxon>Hibiscus</taxon>
    </lineage>
</organism>
<dbReference type="Proteomes" id="UP001472677">
    <property type="component" value="Unassembled WGS sequence"/>
</dbReference>
<dbReference type="InterPro" id="IPR009057">
    <property type="entry name" value="Homeodomain-like_sf"/>
</dbReference>
<dbReference type="SUPFAM" id="SSF46689">
    <property type="entry name" value="Homeodomain-like"/>
    <property type="match status" value="1"/>
</dbReference>
<accession>A0ABR2G7F8</accession>
<evidence type="ECO:0008006" key="3">
    <source>
        <dbReference type="Google" id="ProtNLM"/>
    </source>
</evidence>
<name>A0ABR2G7F8_9ROSI</name>
<dbReference type="Gene3D" id="1.10.10.60">
    <property type="entry name" value="Homeodomain-like"/>
    <property type="match status" value="1"/>
</dbReference>
<evidence type="ECO:0000313" key="1">
    <source>
        <dbReference type="EMBL" id="KAK8596466.1"/>
    </source>
</evidence>
<protein>
    <recommendedName>
        <fullName evidence="3">Myb-like domain-containing protein</fullName>
    </recommendedName>
</protein>
<proteinExistence type="predicted"/>
<dbReference type="EMBL" id="JBBPBM010000002">
    <property type="protein sequence ID" value="KAK8596466.1"/>
    <property type="molecule type" value="Genomic_DNA"/>
</dbReference>
<keyword evidence="2" id="KW-1185">Reference proteome</keyword>
<sequence length="99" mass="11027">MVGGPVALLDLSHKDCRPYSSTYLEVVITAAASSSSDSDSASAPTPARRQRWTIGEDQILLVGYEFHGDNWTRIFEDFPNETCRFFEATAGLPREESRK</sequence>
<reference evidence="1 2" key="1">
    <citation type="journal article" date="2024" name="G3 (Bethesda)">
        <title>Genome assembly of Hibiscus sabdariffa L. provides insights into metabolisms of medicinal natural products.</title>
        <authorList>
            <person name="Kim T."/>
        </authorList>
    </citation>
    <scope>NUCLEOTIDE SEQUENCE [LARGE SCALE GENOMIC DNA]</scope>
    <source>
        <strain evidence="1">TK-2024</strain>
        <tissue evidence="1">Old leaves</tissue>
    </source>
</reference>